<name>A0ABQ2URQ0_9ACTN</name>
<keyword evidence="3 8" id="KW-0238">DNA-binding</keyword>
<keyword evidence="9" id="KW-1185">Reference proteome</keyword>
<dbReference type="CDD" id="cd06170">
    <property type="entry name" value="LuxR_C_like"/>
    <property type="match status" value="1"/>
</dbReference>
<dbReference type="InterPro" id="IPR011006">
    <property type="entry name" value="CheY-like_superfamily"/>
</dbReference>
<accession>A0ABQ2URQ0</accession>
<dbReference type="RefSeq" id="WP_189296530.1">
    <property type="nucleotide sequence ID" value="NZ_BMRP01000002.1"/>
</dbReference>
<dbReference type="PROSITE" id="PS50043">
    <property type="entry name" value="HTH_LUXR_2"/>
    <property type="match status" value="1"/>
</dbReference>
<feature type="domain" description="Response regulatory" evidence="7">
    <location>
        <begin position="19"/>
        <end position="135"/>
    </location>
</feature>
<reference evidence="9" key="1">
    <citation type="journal article" date="2019" name="Int. J. Syst. Evol. Microbiol.">
        <title>The Global Catalogue of Microorganisms (GCM) 10K type strain sequencing project: providing services to taxonomists for standard genome sequencing and annotation.</title>
        <authorList>
            <consortium name="The Broad Institute Genomics Platform"/>
            <consortium name="The Broad Institute Genome Sequencing Center for Infectious Disease"/>
            <person name="Wu L."/>
            <person name="Ma J."/>
        </authorList>
    </citation>
    <scope>NUCLEOTIDE SEQUENCE [LARGE SCALE GENOMIC DNA]</scope>
    <source>
        <strain evidence="9">JCM 3399</strain>
    </source>
</reference>
<evidence type="ECO:0000313" key="8">
    <source>
        <dbReference type="EMBL" id="GGU47276.1"/>
    </source>
</evidence>
<evidence type="ECO:0000313" key="9">
    <source>
        <dbReference type="Proteomes" id="UP000654471"/>
    </source>
</evidence>
<dbReference type="PANTHER" id="PTHR43214:SF24">
    <property type="entry name" value="TRANSCRIPTIONAL REGULATORY PROTEIN NARL-RELATED"/>
    <property type="match status" value="1"/>
</dbReference>
<gene>
    <name evidence="8" type="ORF">GCM10010211_08890</name>
</gene>
<feature type="modified residue" description="4-aspartylphosphate" evidence="5">
    <location>
        <position position="70"/>
    </location>
</feature>
<keyword evidence="2" id="KW-0805">Transcription regulation</keyword>
<dbReference type="InterPro" id="IPR058245">
    <property type="entry name" value="NreC/VraR/RcsB-like_REC"/>
</dbReference>
<dbReference type="Pfam" id="PF00196">
    <property type="entry name" value="GerE"/>
    <property type="match status" value="1"/>
</dbReference>
<dbReference type="Proteomes" id="UP000654471">
    <property type="component" value="Unassembled WGS sequence"/>
</dbReference>
<proteinExistence type="predicted"/>
<evidence type="ECO:0000256" key="2">
    <source>
        <dbReference type="ARBA" id="ARBA00023015"/>
    </source>
</evidence>
<sequence length="230" mass="24195">MSDGSGRGDRGGRSDRPVRVVVADDQAAVRDGLVTILDHEPEIEVVGTAADGAEAVELARRLAPAVVLMDLRMPGVDGVAATRAITAPGPGPAVLVLTTYADDESVVRALQAGAAGYLTKSAGRAQIVSAITATADGHRTFAPEVASVMVRGLSHRTALERIAAAHALTVQETRVLQLLTERRSNRAIAEELFVSVATVKTHINNLFGKLQVGNRAQAAELVERVRDERA</sequence>
<dbReference type="SUPFAM" id="SSF52172">
    <property type="entry name" value="CheY-like"/>
    <property type="match status" value="1"/>
</dbReference>
<evidence type="ECO:0000256" key="4">
    <source>
        <dbReference type="ARBA" id="ARBA00023163"/>
    </source>
</evidence>
<comment type="caution">
    <text evidence="8">The sequence shown here is derived from an EMBL/GenBank/DDBJ whole genome shotgun (WGS) entry which is preliminary data.</text>
</comment>
<dbReference type="SMART" id="SM00448">
    <property type="entry name" value="REC"/>
    <property type="match status" value="1"/>
</dbReference>
<evidence type="ECO:0000256" key="1">
    <source>
        <dbReference type="ARBA" id="ARBA00022553"/>
    </source>
</evidence>
<dbReference type="SUPFAM" id="SSF46894">
    <property type="entry name" value="C-terminal effector domain of the bipartite response regulators"/>
    <property type="match status" value="1"/>
</dbReference>
<dbReference type="PANTHER" id="PTHR43214">
    <property type="entry name" value="TWO-COMPONENT RESPONSE REGULATOR"/>
    <property type="match status" value="1"/>
</dbReference>
<dbReference type="InterPro" id="IPR039420">
    <property type="entry name" value="WalR-like"/>
</dbReference>
<evidence type="ECO:0000259" key="7">
    <source>
        <dbReference type="PROSITE" id="PS50110"/>
    </source>
</evidence>
<evidence type="ECO:0000256" key="3">
    <source>
        <dbReference type="ARBA" id="ARBA00023125"/>
    </source>
</evidence>
<dbReference type="EMBL" id="BMRP01000002">
    <property type="protein sequence ID" value="GGU47276.1"/>
    <property type="molecule type" value="Genomic_DNA"/>
</dbReference>
<dbReference type="PROSITE" id="PS50110">
    <property type="entry name" value="RESPONSE_REGULATORY"/>
    <property type="match status" value="1"/>
</dbReference>
<dbReference type="InterPro" id="IPR001789">
    <property type="entry name" value="Sig_transdc_resp-reg_receiver"/>
</dbReference>
<dbReference type="PRINTS" id="PR00038">
    <property type="entry name" value="HTHLUXR"/>
</dbReference>
<feature type="domain" description="HTH luxR-type" evidence="6">
    <location>
        <begin position="161"/>
        <end position="226"/>
    </location>
</feature>
<dbReference type="CDD" id="cd17535">
    <property type="entry name" value="REC_NarL-like"/>
    <property type="match status" value="1"/>
</dbReference>
<dbReference type="SMART" id="SM00421">
    <property type="entry name" value="HTH_LUXR"/>
    <property type="match status" value="1"/>
</dbReference>
<dbReference type="Pfam" id="PF00072">
    <property type="entry name" value="Response_reg"/>
    <property type="match status" value="1"/>
</dbReference>
<organism evidence="8 9">
    <name type="scientific">Streptomyces albospinus</name>
    <dbReference type="NCBI Taxonomy" id="285515"/>
    <lineage>
        <taxon>Bacteria</taxon>
        <taxon>Bacillati</taxon>
        <taxon>Actinomycetota</taxon>
        <taxon>Actinomycetes</taxon>
        <taxon>Kitasatosporales</taxon>
        <taxon>Streptomycetaceae</taxon>
        <taxon>Streptomyces</taxon>
    </lineage>
</organism>
<protein>
    <submittedName>
        <fullName evidence="8">DNA-binding response regulator</fullName>
    </submittedName>
</protein>
<dbReference type="Gene3D" id="3.40.50.2300">
    <property type="match status" value="1"/>
</dbReference>
<dbReference type="InterPro" id="IPR016032">
    <property type="entry name" value="Sig_transdc_resp-reg_C-effctor"/>
</dbReference>
<dbReference type="InterPro" id="IPR000792">
    <property type="entry name" value="Tscrpt_reg_LuxR_C"/>
</dbReference>
<evidence type="ECO:0000256" key="5">
    <source>
        <dbReference type="PROSITE-ProRule" id="PRU00169"/>
    </source>
</evidence>
<keyword evidence="4" id="KW-0804">Transcription</keyword>
<dbReference type="GO" id="GO:0003677">
    <property type="term" value="F:DNA binding"/>
    <property type="evidence" value="ECO:0007669"/>
    <property type="project" value="UniProtKB-KW"/>
</dbReference>
<evidence type="ECO:0000259" key="6">
    <source>
        <dbReference type="PROSITE" id="PS50043"/>
    </source>
</evidence>
<keyword evidence="1 5" id="KW-0597">Phosphoprotein</keyword>